<keyword evidence="1" id="KW-0436">Ligase</keyword>
<evidence type="ECO:0000256" key="2">
    <source>
        <dbReference type="ARBA" id="ARBA00022741"/>
    </source>
</evidence>
<dbReference type="PROSITE" id="PS50979">
    <property type="entry name" value="BC"/>
    <property type="match status" value="1"/>
</dbReference>
<reference evidence="5 6" key="1">
    <citation type="submission" date="2021-03" db="EMBL/GenBank/DDBJ databases">
        <authorList>
            <person name="Peeters C."/>
        </authorList>
    </citation>
    <scope>NUCLEOTIDE SEQUENCE [LARGE SCALE GENOMIC DNA]</scope>
    <source>
        <strain evidence="5 6">LMG 26411</strain>
    </source>
</reference>
<dbReference type="InterPro" id="IPR011764">
    <property type="entry name" value="Biotin_carboxylation_dom"/>
</dbReference>
<evidence type="ECO:0000256" key="3">
    <source>
        <dbReference type="ARBA" id="ARBA00022840"/>
    </source>
</evidence>
<evidence type="ECO:0000259" key="4">
    <source>
        <dbReference type="PROSITE" id="PS50979"/>
    </source>
</evidence>
<dbReference type="Proteomes" id="UP000672657">
    <property type="component" value="Unassembled WGS sequence"/>
</dbReference>
<gene>
    <name evidence="5" type="ORF">LMG26411_02715</name>
</gene>
<dbReference type="SMART" id="SM00878">
    <property type="entry name" value="Biotin_carb_C"/>
    <property type="match status" value="1"/>
</dbReference>
<dbReference type="SUPFAM" id="SSF51246">
    <property type="entry name" value="Rudiment single hybrid motif"/>
    <property type="match status" value="1"/>
</dbReference>
<dbReference type="InterPro" id="IPR005482">
    <property type="entry name" value="Biotin_COase_C"/>
</dbReference>
<dbReference type="Pfam" id="PF02785">
    <property type="entry name" value="Biotin_carb_C"/>
    <property type="match status" value="1"/>
</dbReference>
<name>A0ABN7Q0U2_9BURK</name>
<organism evidence="5 6">
    <name type="scientific">Cupriavidus numazuensis</name>
    <dbReference type="NCBI Taxonomy" id="221992"/>
    <lineage>
        <taxon>Bacteria</taxon>
        <taxon>Pseudomonadati</taxon>
        <taxon>Pseudomonadota</taxon>
        <taxon>Betaproteobacteria</taxon>
        <taxon>Burkholderiales</taxon>
        <taxon>Burkholderiaceae</taxon>
        <taxon>Cupriavidus</taxon>
    </lineage>
</organism>
<feature type="domain" description="Biotin carboxylation" evidence="4">
    <location>
        <begin position="1"/>
        <end position="62"/>
    </location>
</feature>
<keyword evidence="6" id="KW-1185">Reference proteome</keyword>
<proteinExistence type="predicted"/>
<dbReference type="Gene3D" id="3.30.470.20">
    <property type="entry name" value="ATP-grasp fold, B domain"/>
    <property type="match status" value="1"/>
</dbReference>
<dbReference type="EMBL" id="CAJPVI010000014">
    <property type="protein sequence ID" value="CAG2145263.1"/>
    <property type="molecule type" value="Genomic_DNA"/>
</dbReference>
<protein>
    <recommendedName>
        <fullName evidence="4">Biotin carboxylation domain-containing protein</fullName>
    </recommendedName>
</protein>
<comment type="caution">
    <text evidence="5">The sequence shown here is derived from an EMBL/GenBank/DDBJ whole genome shotgun (WGS) entry which is preliminary data.</text>
</comment>
<evidence type="ECO:0000256" key="1">
    <source>
        <dbReference type="ARBA" id="ARBA00022598"/>
    </source>
</evidence>
<evidence type="ECO:0000313" key="6">
    <source>
        <dbReference type="Proteomes" id="UP000672657"/>
    </source>
</evidence>
<keyword evidence="2" id="KW-0547">Nucleotide-binding</keyword>
<accession>A0ABN7Q0U2</accession>
<dbReference type="InterPro" id="IPR011054">
    <property type="entry name" value="Rudment_hybrid_motif"/>
</dbReference>
<evidence type="ECO:0000313" key="5">
    <source>
        <dbReference type="EMBL" id="CAG2145263.1"/>
    </source>
</evidence>
<sequence>MIAKIIVHGPDRLAAIALAQEALSATEIVGVKTNLPLLQRMLAYGPWLAGDLHTGLVNDLLASQKT</sequence>
<keyword evidence="3" id="KW-0067">ATP-binding</keyword>
<dbReference type="RefSeq" id="WP_376989731.1">
    <property type="nucleotide sequence ID" value="NZ_CAJPVI010000014.1"/>
</dbReference>